<keyword evidence="3" id="KW-1185">Reference proteome</keyword>
<evidence type="ECO:0000313" key="2">
    <source>
        <dbReference type="EMBL" id="AJD92201.1"/>
    </source>
</evidence>
<dbReference type="KEGG" id="jeo:JMA_28840"/>
<dbReference type="AlphaFoldDB" id="A0A0B5AQ20"/>
<feature type="transmembrane region" description="Helical" evidence="1">
    <location>
        <begin position="70"/>
        <end position="88"/>
    </location>
</feature>
<organism evidence="2 3">
    <name type="scientific">Jeotgalibacillus malaysiensis</name>
    <dbReference type="NCBI Taxonomy" id="1508404"/>
    <lineage>
        <taxon>Bacteria</taxon>
        <taxon>Bacillati</taxon>
        <taxon>Bacillota</taxon>
        <taxon>Bacilli</taxon>
        <taxon>Bacillales</taxon>
        <taxon>Caryophanaceae</taxon>
        <taxon>Jeotgalibacillus</taxon>
    </lineage>
</organism>
<keyword evidence="1" id="KW-0472">Membrane</keyword>
<keyword evidence="1" id="KW-0812">Transmembrane</keyword>
<evidence type="ECO:0000313" key="3">
    <source>
        <dbReference type="Proteomes" id="UP000031449"/>
    </source>
</evidence>
<reference evidence="2 3" key="1">
    <citation type="submission" date="2014-08" db="EMBL/GenBank/DDBJ databases">
        <title>Complete genome of a marine bacteria Jeotgalibacillus malaysiensis.</title>
        <authorList>
            <person name="Yaakop A.S."/>
            <person name="Chan K.-G."/>
            <person name="Goh K.M."/>
        </authorList>
    </citation>
    <scope>NUCLEOTIDE SEQUENCE [LARGE SCALE GENOMIC DNA]</scope>
    <source>
        <strain evidence="2 3">D5</strain>
    </source>
</reference>
<gene>
    <name evidence="2" type="ORF">JMA_28840</name>
</gene>
<dbReference type="EMBL" id="CP009416">
    <property type="protein sequence ID" value="AJD92201.1"/>
    <property type="molecule type" value="Genomic_DNA"/>
</dbReference>
<accession>A0A0B5AQ20</accession>
<dbReference type="HOGENOM" id="CLU_1198487_0_0_9"/>
<name>A0A0B5AQ20_9BACL</name>
<dbReference type="BioCyc" id="JESP1508404:G14D9-12165-MONOMER"/>
<proteinExistence type="predicted"/>
<keyword evidence="1" id="KW-1133">Transmembrane helix</keyword>
<sequence length="231" mass="25923">MTLLAGVVTRKLSNSKHLVNFLIFLDITLFDSLIETLPFTARPIIAASIFYMFDEIIFHRINLKNHKAKLVFVVPVLTSILLIGPAMFQSIDNELTQSTIDKKGSPSVIIKIDNEQRSIQSQSCWVSTDEICVNNLEPTIIPAHLGTEGLESIPFPEPGQNLSLDFQNSIGPPDVTLHFYQHNNMNSVNEMTIDPDNFTIPEDTPMQIMKVFVRWSNNEQMSFNLGSAGSE</sequence>
<dbReference type="Proteomes" id="UP000031449">
    <property type="component" value="Chromosome"/>
</dbReference>
<evidence type="ECO:0000256" key="1">
    <source>
        <dbReference type="SAM" id="Phobius"/>
    </source>
</evidence>
<protein>
    <submittedName>
        <fullName evidence="2">Uncharacterized protein</fullName>
    </submittedName>
</protein>